<keyword evidence="2" id="KW-0503">Monooxygenase</keyword>
<keyword evidence="1" id="KW-0560">Oxidoreductase</keyword>
<dbReference type="InterPro" id="IPR050493">
    <property type="entry name" value="FAD-dep_Monooxygenase_BioMet"/>
</dbReference>
<evidence type="ECO:0000256" key="1">
    <source>
        <dbReference type="ARBA" id="ARBA00023002"/>
    </source>
</evidence>
<proteinExistence type="predicted"/>
<protein>
    <submittedName>
        <fullName evidence="4">Flavin-dependent oxidoreductase</fullName>
    </submittedName>
</protein>
<dbReference type="SUPFAM" id="SSF51905">
    <property type="entry name" value="FAD/NAD(P)-binding domain"/>
    <property type="match status" value="1"/>
</dbReference>
<dbReference type="NCBIfam" id="NF005720">
    <property type="entry name" value="PRK07538.1"/>
    <property type="match status" value="1"/>
</dbReference>
<feature type="domain" description="FAD-binding" evidence="3">
    <location>
        <begin position="2"/>
        <end position="173"/>
    </location>
</feature>
<dbReference type="RefSeq" id="WP_345382778.1">
    <property type="nucleotide sequence ID" value="NZ_BAABIC010000016.1"/>
</dbReference>
<dbReference type="Gene3D" id="3.50.50.60">
    <property type="entry name" value="FAD/NAD(P)-binding domain"/>
    <property type="match status" value="1"/>
</dbReference>
<dbReference type="Gene3D" id="3.30.9.30">
    <property type="match status" value="1"/>
</dbReference>
<accession>A0ABP8X734</accession>
<dbReference type="EMBL" id="BAABIC010000016">
    <property type="protein sequence ID" value="GAA4701647.1"/>
    <property type="molecule type" value="Genomic_DNA"/>
</dbReference>
<evidence type="ECO:0000256" key="2">
    <source>
        <dbReference type="ARBA" id="ARBA00023033"/>
    </source>
</evidence>
<evidence type="ECO:0000313" key="5">
    <source>
        <dbReference type="Proteomes" id="UP001500325"/>
    </source>
</evidence>
<feature type="domain" description="FAD-binding" evidence="3">
    <location>
        <begin position="292"/>
        <end position="357"/>
    </location>
</feature>
<dbReference type="Proteomes" id="UP001500325">
    <property type="component" value="Unassembled WGS sequence"/>
</dbReference>
<keyword evidence="5" id="KW-1185">Reference proteome</keyword>
<dbReference type="SUPFAM" id="SSF54373">
    <property type="entry name" value="FAD-linked reductases, C-terminal domain"/>
    <property type="match status" value="1"/>
</dbReference>
<evidence type="ECO:0000313" key="4">
    <source>
        <dbReference type="EMBL" id="GAA4701647.1"/>
    </source>
</evidence>
<dbReference type="PRINTS" id="PR00420">
    <property type="entry name" value="RNGMNOXGNASE"/>
</dbReference>
<dbReference type="InterPro" id="IPR036188">
    <property type="entry name" value="FAD/NAD-bd_sf"/>
</dbReference>
<sequence length="414" mass="45525">MKVVVVGGGIGGLTLALSLRARFDDVDVHVYEAAPVFKPLGLGINLMPHCVRVLTQLGLEDALAEVAVEAQEFVFATHNGQIIYREPTGRYAGHPYRHFSVHRGDLHTVLLNAVLSRLGADHVHTDHRLVGLTQDEAGVRATFRDSAGGAIAPVEGDVLIGCDGVHSVVRKTFYPDEGAPVFHGINMWRGVTRMPPFLSGGSATRIGALFLTGKLAVYPIRDAIDAEGNQLVNWIAEVNTEEQAPVDWSAAGDIDDFLHYFEDWKFDWLDCGELLRKGENVLSYPMVDRDPVDRWTFDRVTLLGDAAHPMYPRGGNGGAQAILDAEALAKALEAAADPRDGLVAYQEERLPVVNNLVLTNRTTPPDTIIEVVEQRTNGEPFENLHDVISQEEIEEISHRYQRAAGYDKETVARR</sequence>
<evidence type="ECO:0000259" key="3">
    <source>
        <dbReference type="Pfam" id="PF01494"/>
    </source>
</evidence>
<dbReference type="Pfam" id="PF01494">
    <property type="entry name" value="FAD_binding_3"/>
    <property type="match status" value="2"/>
</dbReference>
<gene>
    <name evidence="4" type="ORF">GCM10023215_45760</name>
</gene>
<dbReference type="InterPro" id="IPR002938">
    <property type="entry name" value="FAD-bd"/>
</dbReference>
<reference evidence="5" key="1">
    <citation type="journal article" date="2019" name="Int. J. Syst. Evol. Microbiol.">
        <title>The Global Catalogue of Microorganisms (GCM) 10K type strain sequencing project: providing services to taxonomists for standard genome sequencing and annotation.</title>
        <authorList>
            <consortium name="The Broad Institute Genomics Platform"/>
            <consortium name="The Broad Institute Genome Sequencing Center for Infectious Disease"/>
            <person name="Wu L."/>
            <person name="Ma J."/>
        </authorList>
    </citation>
    <scope>NUCLEOTIDE SEQUENCE [LARGE SCALE GENOMIC DNA]</scope>
    <source>
        <strain evidence="5">JCM 18055</strain>
    </source>
</reference>
<name>A0ABP8X734_9PSEU</name>
<organism evidence="4 5">
    <name type="scientific">Pseudonocardia yuanmonensis</name>
    <dbReference type="NCBI Taxonomy" id="1095914"/>
    <lineage>
        <taxon>Bacteria</taxon>
        <taxon>Bacillati</taxon>
        <taxon>Actinomycetota</taxon>
        <taxon>Actinomycetes</taxon>
        <taxon>Pseudonocardiales</taxon>
        <taxon>Pseudonocardiaceae</taxon>
        <taxon>Pseudonocardia</taxon>
    </lineage>
</organism>
<dbReference type="PANTHER" id="PTHR13789">
    <property type="entry name" value="MONOOXYGENASE"/>
    <property type="match status" value="1"/>
</dbReference>
<dbReference type="PANTHER" id="PTHR13789:SF268">
    <property type="entry name" value="5-METHYLPHENAZINE-1-CARBOXYLATE 1-MONOOXYGENASE"/>
    <property type="match status" value="1"/>
</dbReference>
<comment type="caution">
    <text evidence="4">The sequence shown here is derived from an EMBL/GenBank/DDBJ whole genome shotgun (WGS) entry which is preliminary data.</text>
</comment>